<dbReference type="PROSITE" id="PS50043">
    <property type="entry name" value="HTH_LUXR_2"/>
    <property type="match status" value="1"/>
</dbReference>
<keyword evidence="5" id="KW-0804">Transcription</keyword>
<keyword evidence="4" id="KW-0238">DNA-binding</keyword>
<evidence type="ECO:0000256" key="2">
    <source>
        <dbReference type="ARBA" id="ARBA00023012"/>
    </source>
</evidence>
<dbReference type="SMART" id="SM00448">
    <property type="entry name" value="REC"/>
    <property type="match status" value="1"/>
</dbReference>
<evidence type="ECO:0000259" key="7">
    <source>
        <dbReference type="PROSITE" id="PS50043"/>
    </source>
</evidence>
<dbReference type="EMBL" id="CP158375">
    <property type="protein sequence ID" value="XDO96435.1"/>
    <property type="molecule type" value="Genomic_DNA"/>
</dbReference>
<evidence type="ECO:0000256" key="3">
    <source>
        <dbReference type="ARBA" id="ARBA00023015"/>
    </source>
</evidence>
<dbReference type="InterPro" id="IPR000792">
    <property type="entry name" value="Tscrpt_reg_LuxR_C"/>
</dbReference>
<protein>
    <submittedName>
        <fullName evidence="9">Response regulator</fullName>
    </submittedName>
</protein>
<dbReference type="PROSITE" id="PS50110">
    <property type="entry name" value="RESPONSE_REGULATORY"/>
    <property type="match status" value="1"/>
</dbReference>
<dbReference type="InterPro" id="IPR011006">
    <property type="entry name" value="CheY-like_superfamily"/>
</dbReference>
<dbReference type="InterPro" id="IPR016032">
    <property type="entry name" value="Sig_transdc_resp-reg_C-effctor"/>
</dbReference>
<dbReference type="PANTHER" id="PTHR44688">
    <property type="entry name" value="DNA-BINDING TRANSCRIPTIONAL ACTIVATOR DEVR_DOSR"/>
    <property type="match status" value="1"/>
</dbReference>
<proteinExistence type="predicted"/>
<dbReference type="PRINTS" id="PR00038">
    <property type="entry name" value="HTHLUXR"/>
</dbReference>
<keyword evidence="1 6" id="KW-0597">Phosphoprotein</keyword>
<dbReference type="SUPFAM" id="SSF46894">
    <property type="entry name" value="C-terminal effector domain of the bipartite response regulators"/>
    <property type="match status" value="1"/>
</dbReference>
<evidence type="ECO:0000259" key="8">
    <source>
        <dbReference type="PROSITE" id="PS50110"/>
    </source>
</evidence>
<feature type="modified residue" description="4-aspartylphosphate" evidence="6">
    <location>
        <position position="55"/>
    </location>
</feature>
<organism evidence="9">
    <name type="scientific">Caulobacter sp. 73W</name>
    <dbReference type="NCBI Taxonomy" id="3161137"/>
    <lineage>
        <taxon>Bacteria</taxon>
        <taxon>Pseudomonadati</taxon>
        <taxon>Pseudomonadota</taxon>
        <taxon>Alphaproteobacteria</taxon>
        <taxon>Caulobacterales</taxon>
        <taxon>Caulobacteraceae</taxon>
        <taxon>Caulobacter</taxon>
    </lineage>
</organism>
<evidence type="ECO:0000313" key="9">
    <source>
        <dbReference type="EMBL" id="XDO96435.1"/>
    </source>
</evidence>
<dbReference type="Pfam" id="PF00196">
    <property type="entry name" value="GerE"/>
    <property type="match status" value="1"/>
</dbReference>
<evidence type="ECO:0000256" key="6">
    <source>
        <dbReference type="PROSITE-ProRule" id="PRU00169"/>
    </source>
</evidence>
<dbReference type="Gene3D" id="1.10.10.10">
    <property type="entry name" value="Winged helix-like DNA-binding domain superfamily/Winged helix DNA-binding domain"/>
    <property type="match status" value="1"/>
</dbReference>
<dbReference type="Gene3D" id="3.40.50.2300">
    <property type="match status" value="1"/>
</dbReference>
<dbReference type="CDD" id="cd06170">
    <property type="entry name" value="LuxR_C_like"/>
    <property type="match status" value="1"/>
</dbReference>
<keyword evidence="3" id="KW-0805">Transcription regulation</keyword>
<dbReference type="AlphaFoldDB" id="A0AB39KS47"/>
<dbReference type="GO" id="GO:0006355">
    <property type="term" value="P:regulation of DNA-templated transcription"/>
    <property type="evidence" value="ECO:0007669"/>
    <property type="project" value="InterPro"/>
</dbReference>
<dbReference type="SMART" id="SM00421">
    <property type="entry name" value="HTH_LUXR"/>
    <property type="match status" value="1"/>
</dbReference>
<dbReference type="RefSeq" id="WP_369059287.1">
    <property type="nucleotide sequence ID" value="NZ_CP158375.1"/>
</dbReference>
<name>A0AB39KS47_9CAUL</name>
<accession>A0AB39KS47</accession>
<dbReference type="GO" id="GO:0003677">
    <property type="term" value="F:DNA binding"/>
    <property type="evidence" value="ECO:0007669"/>
    <property type="project" value="UniProtKB-KW"/>
</dbReference>
<dbReference type="FunFam" id="3.40.50.2300:FF:000018">
    <property type="entry name" value="DNA-binding transcriptional regulator NtrC"/>
    <property type="match status" value="1"/>
</dbReference>
<dbReference type="Pfam" id="PF00072">
    <property type="entry name" value="Response_reg"/>
    <property type="match status" value="1"/>
</dbReference>
<evidence type="ECO:0000256" key="1">
    <source>
        <dbReference type="ARBA" id="ARBA00022553"/>
    </source>
</evidence>
<feature type="domain" description="Response regulatory" evidence="8">
    <location>
        <begin position="6"/>
        <end position="120"/>
    </location>
</feature>
<reference evidence="9" key="1">
    <citation type="submission" date="2024-06" db="EMBL/GenBank/DDBJ databases">
        <title>Caulobacter inopinatus, sp. nov.</title>
        <authorList>
            <person name="Donachie S.P."/>
        </authorList>
    </citation>
    <scope>NUCLEOTIDE SEQUENCE</scope>
    <source>
        <strain evidence="9">73W</strain>
    </source>
</reference>
<dbReference type="PANTHER" id="PTHR44688:SF16">
    <property type="entry name" value="DNA-BINDING TRANSCRIPTIONAL ACTIVATOR DEVR_DOSR"/>
    <property type="match status" value="1"/>
</dbReference>
<evidence type="ECO:0000256" key="4">
    <source>
        <dbReference type="ARBA" id="ARBA00023125"/>
    </source>
</evidence>
<dbReference type="InterPro" id="IPR036388">
    <property type="entry name" value="WH-like_DNA-bd_sf"/>
</dbReference>
<sequence length="204" mass="21650">MAASATVHVVDDDEITRETLAILLQGAGYEVELYESGEAFMDARPAAAPACVVLDMHMPQMNGIDVLRALKSDDFPLPIIMLTGRGHIDLAVQAMKLGAADFVSKPYKTETLLASVQESLAAAPANGGEAAAAQEKIGRLSKREYEVVQGMIAGLPNKLIAHRLDLSPRTVEAYRATLMEKLEVRGLSSVVQLALAAGVQPLGA</sequence>
<feature type="domain" description="HTH luxR-type" evidence="7">
    <location>
        <begin position="133"/>
        <end position="198"/>
    </location>
</feature>
<dbReference type="InterPro" id="IPR001789">
    <property type="entry name" value="Sig_transdc_resp-reg_receiver"/>
</dbReference>
<evidence type="ECO:0000256" key="5">
    <source>
        <dbReference type="ARBA" id="ARBA00023163"/>
    </source>
</evidence>
<keyword evidence="2" id="KW-0902">Two-component regulatory system</keyword>
<gene>
    <name evidence="9" type="ORF">ABOZ73_16925</name>
</gene>
<dbReference type="GO" id="GO:0000160">
    <property type="term" value="P:phosphorelay signal transduction system"/>
    <property type="evidence" value="ECO:0007669"/>
    <property type="project" value="UniProtKB-KW"/>
</dbReference>
<dbReference type="SUPFAM" id="SSF52172">
    <property type="entry name" value="CheY-like"/>
    <property type="match status" value="1"/>
</dbReference>